<dbReference type="SMART" id="SM00331">
    <property type="entry name" value="PP2C_SIG"/>
    <property type="match status" value="1"/>
</dbReference>
<accession>A0A2M8M4S4</accession>
<dbReference type="EMBL" id="PGGW01000018">
    <property type="protein sequence ID" value="PJE99200.1"/>
    <property type="molecule type" value="Genomic_DNA"/>
</dbReference>
<comment type="caution">
    <text evidence="4">The sequence shown here is derived from an EMBL/GenBank/DDBJ whole genome shotgun (WGS) entry which is preliminary data.</text>
</comment>
<reference evidence="4 5" key="1">
    <citation type="submission" date="2017-11" db="EMBL/GenBank/DDBJ databases">
        <title>Streptomyces carmine sp. nov., a novel actinomycete isolated from Sophora alopecuroides in Xinjiang, China.</title>
        <authorList>
            <person name="Wang Y."/>
            <person name="Luo X."/>
            <person name="Wan C."/>
            <person name="Zhang L."/>
        </authorList>
    </citation>
    <scope>NUCLEOTIDE SEQUENCE [LARGE SCALE GENOMIC DNA]</scope>
    <source>
        <strain evidence="4 5">TRM SA0054</strain>
    </source>
</reference>
<evidence type="ECO:0000256" key="1">
    <source>
        <dbReference type="ARBA" id="ARBA00022801"/>
    </source>
</evidence>
<evidence type="ECO:0000313" key="4">
    <source>
        <dbReference type="EMBL" id="PJE99200.1"/>
    </source>
</evidence>
<dbReference type="InterPro" id="IPR036457">
    <property type="entry name" value="PPM-type-like_dom_sf"/>
</dbReference>
<dbReference type="InterPro" id="IPR052016">
    <property type="entry name" value="Bact_Sigma-Reg"/>
</dbReference>
<name>A0A2M8M4S4_9ACTN</name>
<feature type="transmembrane region" description="Helical" evidence="2">
    <location>
        <begin position="43"/>
        <end position="66"/>
    </location>
</feature>
<dbReference type="GO" id="GO:0016791">
    <property type="term" value="F:phosphatase activity"/>
    <property type="evidence" value="ECO:0007669"/>
    <property type="project" value="TreeGrafter"/>
</dbReference>
<dbReference type="Pfam" id="PF07228">
    <property type="entry name" value="SpoIIE"/>
    <property type="match status" value="1"/>
</dbReference>
<dbReference type="Gene3D" id="3.60.40.10">
    <property type="entry name" value="PPM-type phosphatase domain"/>
    <property type="match status" value="1"/>
</dbReference>
<gene>
    <name evidence="4" type="ORF">CUT44_06275</name>
</gene>
<dbReference type="PANTHER" id="PTHR43156">
    <property type="entry name" value="STAGE II SPORULATION PROTEIN E-RELATED"/>
    <property type="match status" value="1"/>
</dbReference>
<keyword evidence="1" id="KW-0378">Hydrolase</keyword>
<proteinExistence type="predicted"/>
<dbReference type="Proteomes" id="UP000230407">
    <property type="component" value="Unassembled WGS sequence"/>
</dbReference>
<evidence type="ECO:0000256" key="2">
    <source>
        <dbReference type="SAM" id="Phobius"/>
    </source>
</evidence>
<dbReference type="FunFam" id="3.60.40.10:FF:000058">
    <property type="entry name" value="Stage II sporulation protein E"/>
    <property type="match status" value="1"/>
</dbReference>
<keyword evidence="2" id="KW-1133">Transmembrane helix</keyword>
<feature type="domain" description="PPM-type phosphatase" evidence="3">
    <location>
        <begin position="127"/>
        <end position="374"/>
    </location>
</feature>
<feature type="transmembrane region" description="Helical" evidence="2">
    <location>
        <begin position="78"/>
        <end position="98"/>
    </location>
</feature>
<keyword evidence="2" id="KW-0812">Transmembrane</keyword>
<organism evidence="4 5">
    <name type="scientific">Streptomyces carminius</name>
    <dbReference type="NCBI Taxonomy" id="2665496"/>
    <lineage>
        <taxon>Bacteria</taxon>
        <taxon>Bacillati</taxon>
        <taxon>Actinomycetota</taxon>
        <taxon>Actinomycetes</taxon>
        <taxon>Kitasatosporales</taxon>
        <taxon>Streptomycetaceae</taxon>
        <taxon>Streptomyces</taxon>
    </lineage>
</organism>
<dbReference type="AlphaFoldDB" id="A0A2M8M4S4"/>
<dbReference type="PANTHER" id="PTHR43156:SF2">
    <property type="entry name" value="STAGE II SPORULATION PROTEIN E"/>
    <property type="match status" value="1"/>
</dbReference>
<sequence length="389" mass="39681">MPGVGRPPWLLPLVLLVAGLAVNLATSPSLLLGTAFGAAPLAAAALWTARGTLLTGIAAVLAYAAVLLRGGPGWTEGLLRLGAVVAFGVLALAVNHALRHGEQRFASVRQVAEAVQFAVLPVPPGRIDGLTLAVRYEAAHAYARIGGDLYGAQRTPYGVRLLVGDVCGKGLDAVATVTVVLGAFREAAETEPELAAVADRIDHALLRERSQRAGQPDCLPGGDAGRSVEFVTAVLAELPPGPAGEPESVRIVSRGHPPPLLLSAGGAPVRTLEPDSYALPLGLGDMAGPAAVPPEGPDGGTGPVPFPPGALLLLHTDGVTEARNAEGVFYDPVARLRGRRFPGPGALLDALVADVHAHADGRTDDDMALLAVMRGPAPPPSPPRSGEPG</sequence>
<evidence type="ECO:0000259" key="3">
    <source>
        <dbReference type="SMART" id="SM00331"/>
    </source>
</evidence>
<keyword evidence="5" id="KW-1185">Reference proteome</keyword>
<keyword evidence="2" id="KW-0472">Membrane</keyword>
<dbReference type="InterPro" id="IPR001932">
    <property type="entry name" value="PPM-type_phosphatase-like_dom"/>
</dbReference>
<protein>
    <recommendedName>
        <fullName evidence="3">PPM-type phosphatase domain-containing protein</fullName>
    </recommendedName>
</protein>
<evidence type="ECO:0000313" key="5">
    <source>
        <dbReference type="Proteomes" id="UP000230407"/>
    </source>
</evidence>